<dbReference type="Proteomes" id="UP000289166">
    <property type="component" value="Unassembled WGS sequence"/>
</dbReference>
<comment type="caution">
    <text evidence="2">The sequence shown here is derived from an EMBL/GenBank/DDBJ whole genome shotgun (WGS) entry which is preliminary data.</text>
</comment>
<protein>
    <submittedName>
        <fullName evidence="2">Uncharacterized protein</fullName>
    </submittedName>
</protein>
<evidence type="ECO:0000313" key="2">
    <source>
        <dbReference type="EMBL" id="RXE57682.1"/>
    </source>
</evidence>
<evidence type="ECO:0000313" key="3">
    <source>
        <dbReference type="Proteomes" id="UP000289166"/>
    </source>
</evidence>
<feature type="compositionally biased region" description="Low complexity" evidence="1">
    <location>
        <begin position="30"/>
        <end position="51"/>
    </location>
</feature>
<dbReference type="RefSeq" id="WP_069194862.1">
    <property type="nucleotide sequence ID" value="NZ_RLII01000042.1"/>
</dbReference>
<keyword evidence="3" id="KW-1185">Reference proteome</keyword>
<accession>A0A4Q0I456</accession>
<evidence type="ECO:0000256" key="1">
    <source>
        <dbReference type="SAM" id="MobiDB-lite"/>
    </source>
</evidence>
<sequence length="73" mass="7813">MAQFCTCGSLIINDSCTNKNCSNRAASKPSSAGKRTAKTAKAAKADTSAKSTRTRRASKCITYNLYDKKAEES</sequence>
<name>A0A4Q0I456_9FIRM</name>
<reference evidence="3" key="1">
    <citation type="submission" date="2018-11" db="EMBL/GenBank/DDBJ databases">
        <title>Genome sequencing of a novel mesophilic and cellulolytic organism within the genus Hungateiclostridium.</title>
        <authorList>
            <person name="Rettenmaier R."/>
            <person name="Liebl W."/>
            <person name="Zverlov V."/>
        </authorList>
    </citation>
    <scope>NUCLEOTIDE SEQUENCE [LARGE SCALE GENOMIC DNA]</scope>
    <source>
        <strain evidence="3">N2K1</strain>
    </source>
</reference>
<dbReference type="AlphaFoldDB" id="A0A4Q0I456"/>
<gene>
    <name evidence="2" type="ORF">EFD62_16265</name>
</gene>
<proteinExistence type="predicted"/>
<feature type="region of interest" description="Disordered" evidence="1">
    <location>
        <begin position="23"/>
        <end position="55"/>
    </location>
</feature>
<organism evidence="2 3">
    <name type="scientific">Acetivibrio mesophilus</name>
    <dbReference type="NCBI Taxonomy" id="2487273"/>
    <lineage>
        <taxon>Bacteria</taxon>
        <taxon>Bacillati</taxon>
        <taxon>Bacillota</taxon>
        <taxon>Clostridia</taxon>
        <taxon>Eubacteriales</taxon>
        <taxon>Oscillospiraceae</taxon>
        <taxon>Acetivibrio</taxon>
    </lineage>
</organism>
<dbReference type="EMBL" id="RLII01000042">
    <property type="protein sequence ID" value="RXE57682.1"/>
    <property type="molecule type" value="Genomic_DNA"/>
</dbReference>